<name>F1T4H4_9ACTN</name>
<feature type="domain" description="SAF" evidence="2">
    <location>
        <begin position="31"/>
        <end position="93"/>
    </location>
</feature>
<dbReference type="SMART" id="SM00858">
    <property type="entry name" value="SAF"/>
    <property type="match status" value="1"/>
</dbReference>
<dbReference type="AlphaFoldDB" id="F1T4H4"/>
<gene>
    <name evidence="3" type="ORF">HMPREF0091_10565</name>
</gene>
<accession>F1T4H4</accession>
<dbReference type="Proteomes" id="UP000005947">
    <property type="component" value="Unassembled WGS sequence"/>
</dbReference>
<proteinExistence type="predicted"/>
<dbReference type="eggNOG" id="COG3745">
    <property type="taxonomic scope" value="Bacteria"/>
</dbReference>
<evidence type="ECO:0000313" key="4">
    <source>
        <dbReference type="Proteomes" id="UP000005947"/>
    </source>
</evidence>
<organism evidence="3 4">
    <name type="scientific">Fannyhessea vaginae DSM 15829</name>
    <dbReference type="NCBI Taxonomy" id="525256"/>
    <lineage>
        <taxon>Bacteria</taxon>
        <taxon>Bacillati</taxon>
        <taxon>Actinomycetota</taxon>
        <taxon>Coriobacteriia</taxon>
        <taxon>Coriobacteriales</taxon>
        <taxon>Atopobiaceae</taxon>
        <taxon>Fannyhessea</taxon>
    </lineage>
</organism>
<evidence type="ECO:0000259" key="2">
    <source>
        <dbReference type="SMART" id="SM00858"/>
    </source>
</evidence>
<evidence type="ECO:0000313" key="3">
    <source>
        <dbReference type="EMBL" id="EGF23618.1"/>
    </source>
</evidence>
<feature type="region of interest" description="Disordered" evidence="1">
    <location>
        <begin position="198"/>
        <end position="255"/>
    </location>
</feature>
<dbReference type="EMBL" id="ACGK02000001">
    <property type="protein sequence ID" value="EGF23618.1"/>
    <property type="molecule type" value="Genomic_DNA"/>
</dbReference>
<dbReference type="InterPro" id="IPR013974">
    <property type="entry name" value="SAF"/>
</dbReference>
<dbReference type="CDD" id="cd11614">
    <property type="entry name" value="SAF_CpaB_FlgA_like"/>
    <property type="match status" value="1"/>
</dbReference>
<evidence type="ECO:0000256" key="1">
    <source>
        <dbReference type="SAM" id="MobiDB-lite"/>
    </source>
</evidence>
<comment type="caution">
    <text evidence="3">The sequence shown here is derived from an EMBL/GenBank/DDBJ whole genome shotgun (WGS) entry which is preliminary data.</text>
</comment>
<protein>
    <submittedName>
        <fullName evidence="3">Putative Flp pilus assembly protein CpaB</fullName>
    </submittedName>
</protein>
<sequence length="255" mass="27742">MYASFSYAQSVRSDAQKARDDAIASYGGDVVRLVVTAHPLQIGDTIKAEDIVVRDWVSDLAPKDAYLNSDDVIGKEVKVAVGENVPLSTMHFTESDDELVIPNGRVALSLPMNERLGIGLHITPRTQVLGYDTTNKTTHLITKDMIALCVKEAQPAQNIPAQLVLAVYPTDVTRVLSAAATQSLRLVIPAVDVQDLKDDSQQVESEHTKEISSKSAIRRDDSPKEKDHAQKSSESGLKKNDTASSAHVTDESKHT</sequence>
<dbReference type="Pfam" id="PF08666">
    <property type="entry name" value="SAF"/>
    <property type="match status" value="1"/>
</dbReference>
<reference evidence="3 4" key="1">
    <citation type="submission" date="2011-02" db="EMBL/GenBank/DDBJ databases">
        <authorList>
            <person name="Muzny D."/>
            <person name="Qin X."/>
            <person name="Buhay C."/>
            <person name="Dugan-Rocha S."/>
            <person name="Ding Y."/>
            <person name="Chen G."/>
            <person name="Hawes A."/>
            <person name="Holder M."/>
            <person name="Jhangiani S."/>
            <person name="Johnson A."/>
            <person name="Khan Z."/>
            <person name="Li Z."/>
            <person name="Liu W."/>
            <person name="Liu X."/>
            <person name="Perez L."/>
            <person name="Shen H."/>
            <person name="Wang Q."/>
            <person name="Watt J."/>
            <person name="Xi L."/>
            <person name="Xin Y."/>
            <person name="Zhou J."/>
            <person name="Deng J."/>
            <person name="Jiang H."/>
            <person name="Liu Y."/>
            <person name="Qu J."/>
            <person name="Song X.-Z."/>
            <person name="Zhang L."/>
            <person name="Villasana D."/>
            <person name="Johnson A."/>
            <person name="Liu J."/>
            <person name="Liyanage D."/>
            <person name="Lorensuhewa L."/>
            <person name="Robinson T."/>
            <person name="Song A."/>
            <person name="Song B.-B."/>
            <person name="Dinh H."/>
            <person name="Thornton R."/>
            <person name="Coyle M."/>
            <person name="Francisco L."/>
            <person name="Jackson L."/>
            <person name="Javaid M."/>
            <person name="Korchina V."/>
            <person name="Kovar C."/>
            <person name="Mata R."/>
            <person name="Mathew T."/>
            <person name="Ngo R."/>
            <person name="Nguyen L."/>
            <person name="Nguyen N."/>
            <person name="Okwuonu G."/>
            <person name="Ongeri F."/>
            <person name="Pham C."/>
            <person name="Simmons D."/>
            <person name="Wilczek-Boney K."/>
            <person name="Hale W."/>
            <person name="Jakkamsetti A."/>
            <person name="Pham P."/>
            <person name="Ruth R."/>
            <person name="San Lucas F."/>
            <person name="Warren J."/>
            <person name="Zhang J."/>
            <person name="Zhao Z."/>
            <person name="Zhou C."/>
            <person name="Zhu D."/>
            <person name="Lee S."/>
            <person name="Bess C."/>
            <person name="Blankenburg K."/>
            <person name="Forbes L."/>
            <person name="Fu Q."/>
            <person name="Gubbala S."/>
            <person name="Hirani K."/>
            <person name="Jayaseelan J.C."/>
            <person name="Lara F."/>
            <person name="Munidasa M."/>
            <person name="Palculict T."/>
            <person name="Patil S."/>
            <person name="Pu L.-L."/>
            <person name="Saada N."/>
            <person name="Tang L."/>
            <person name="Weissenberger G."/>
            <person name="Zhu Y."/>
            <person name="Hemphill L."/>
            <person name="Shang Y."/>
            <person name="Youmans B."/>
            <person name="Ayvaz T."/>
            <person name="Ross M."/>
            <person name="Santibanez J."/>
            <person name="Aqrawi P."/>
            <person name="Gross S."/>
            <person name="Joshi V."/>
            <person name="Fowler G."/>
            <person name="Nazareth L."/>
            <person name="Reid J."/>
            <person name="Worley K."/>
            <person name="Petrosino J."/>
            <person name="Highlander S."/>
            <person name="Gibbs R."/>
        </authorList>
    </citation>
    <scope>NUCLEOTIDE SEQUENCE [LARGE SCALE GENOMIC DNA]</scope>
    <source>
        <strain evidence="3 4">DSM 15829</strain>
    </source>
</reference>
<feature type="compositionally biased region" description="Basic and acidic residues" evidence="1">
    <location>
        <begin position="198"/>
        <end position="241"/>
    </location>
</feature>
<keyword evidence="4" id="KW-1185">Reference proteome</keyword>